<proteinExistence type="predicted"/>
<evidence type="ECO:0000313" key="2">
    <source>
        <dbReference type="EMBL" id="TCD71919.1"/>
    </source>
</evidence>
<dbReference type="Proteomes" id="UP000292702">
    <property type="component" value="Unassembled WGS sequence"/>
</dbReference>
<gene>
    <name evidence="2" type="ORF">EIP91_000051</name>
</gene>
<accession>A0A4R0RZI9</accession>
<feature type="signal peptide" evidence="1">
    <location>
        <begin position="1"/>
        <end position="21"/>
    </location>
</feature>
<evidence type="ECO:0000313" key="3">
    <source>
        <dbReference type="Proteomes" id="UP000292702"/>
    </source>
</evidence>
<organism evidence="2 3">
    <name type="scientific">Steccherinum ochraceum</name>
    <dbReference type="NCBI Taxonomy" id="92696"/>
    <lineage>
        <taxon>Eukaryota</taxon>
        <taxon>Fungi</taxon>
        <taxon>Dikarya</taxon>
        <taxon>Basidiomycota</taxon>
        <taxon>Agaricomycotina</taxon>
        <taxon>Agaricomycetes</taxon>
        <taxon>Polyporales</taxon>
        <taxon>Steccherinaceae</taxon>
        <taxon>Steccherinum</taxon>
    </lineage>
</organism>
<dbReference type="OrthoDB" id="3266140at2759"/>
<keyword evidence="3" id="KW-1185">Reference proteome</keyword>
<dbReference type="EMBL" id="RWJN01000001">
    <property type="protein sequence ID" value="TCD71919.1"/>
    <property type="molecule type" value="Genomic_DNA"/>
</dbReference>
<name>A0A4R0RZI9_9APHY</name>
<evidence type="ECO:0008006" key="4">
    <source>
        <dbReference type="Google" id="ProtNLM"/>
    </source>
</evidence>
<evidence type="ECO:0000256" key="1">
    <source>
        <dbReference type="SAM" id="SignalP"/>
    </source>
</evidence>
<dbReference type="AlphaFoldDB" id="A0A4R0RZI9"/>
<protein>
    <recommendedName>
        <fullName evidence="4">Secreted protein</fullName>
    </recommendedName>
</protein>
<sequence>MRVFSFATTIIVALLGPQVFAAPLRPNNISKRDDICKVKVSDASNNDCMDSGSAQNYAFTKPSSVANAAVSSVPSGSTCNQIIETQLVNNALNDHKICALLFQMKIVQKDFKKEDLLEPLSDIINSKQNLNFLANDVEKKKSEVVSNGMKGKTQSSDDIHKAVGNYLQLTKSASQEIARQLDGKIQEIFTKAKAIHDTLDSNKPLSRLQMVGIEHALGAANKTTTPITDSWNKVLESAPHS</sequence>
<feature type="chain" id="PRO_5020847711" description="Secreted protein" evidence="1">
    <location>
        <begin position="22"/>
        <end position="241"/>
    </location>
</feature>
<comment type="caution">
    <text evidence="2">The sequence shown here is derived from an EMBL/GenBank/DDBJ whole genome shotgun (WGS) entry which is preliminary data.</text>
</comment>
<reference evidence="2 3" key="1">
    <citation type="submission" date="2018-11" db="EMBL/GenBank/DDBJ databases">
        <title>Genome assembly of Steccherinum ochraceum LE-BIN_3174, the white-rot fungus of the Steccherinaceae family (The Residual Polyporoid clade, Polyporales, Basidiomycota).</title>
        <authorList>
            <person name="Fedorova T.V."/>
            <person name="Glazunova O.A."/>
            <person name="Landesman E.O."/>
            <person name="Moiseenko K.V."/>
            <person name="Psurtseva N.V."/>
            <person name="Savinova O.S."/>
            <person name="Shakhova N.V."/>
            <person name="Tyazhelova T.V."/>
            <person name="Vasina D.V."/>
        </authorList>
    </citation>
    <scope>NUCLEOTIDE SEQUENCE [LARGE SCALE GENOMIC DNA]</scope>
    <source>
        <strain evidence="2 3">LE-BIN_3174</strain>
    </source>
</reference>
<keyword evidence="1" id="KW-0732">Signal</keyword>